<evidence type="ECO:0000313" key="8">
    <source>
        <dbReference type="Proteomes" id="UP000777265"/>
    </source>
</evidence>
<keyword evidence="2" id="KW-0813">Transport</keyword>
<evidence type="ECO:0000256" key="5">
    <source>
        <dbReference type="ARBA" id="ARBA00023136"/>
    </source>
</evidence>
<dbReference type="STRING" id="909663.GCA_000512235_00857"/>
<evidence type="ECO:0000256" key="4">
    <source>
        <dbReference type="ARBA" id="ARBA00022989"/>
    </source>
</evidence>
<accession>A0A351U6X7</accession>
<dbReference type="InterPro" id="IPR050495">
    <property type="entry name" value="ATG22/LtaA_families"/>
</dbReference>
<keyword evidence="3 6" id="KW-0812">Transmembrane</keyword>
<dbReference type="GO" id="GO:0022857">
    <property type="term" value="F:transmembrane transporter activity"/>
    <property type="evidence" value="ECO:0007669"/>
    <property type="project" value="InterPro"/>
</dbReference>
<evidence type="ECO:0000256" key="6">
    <source>
        <dbReference type="SAM" id="Phobius"/>
    </source>
</evidence>
<dbReference type="PANTHER" id="PTHR23519:SF1">
    <property type="entry name" value="AUTOPHAGY-RELATED PROTEIN 22"/>
    <property type="match status" value="1"/>
</dbReference>
<dbReference type="InterPro" id="IPR036259">
    <property type="entry name" value="MFS_trans_sf"/>
</dbReference>
<proteinExistence type="predicted"/>
<feature type="transmembrane region" description="Helical" evidence="6">
    <location>
        <begin position="95"/>
        <end position="121"/>
    </location>
</feature>
<feature type="transmembrane region" description="Helical" evidence="6">
    <location>
        <begin position="381"/>
        <end position="398"/>
    </location>
</feature>
<sequence length="407" mass="44243">MYDWANSAYATTVMAGFFPIFFKQYWSAGVDVHVSTFNLGTANSLAGITVALLAPVLGSIGDEWGKRKKFLLFFAAMGVVMTGTLGFVARGNWVIAMLLYIFATIGFTGGNVFYDSLLLAVVGRKKMDFVSALGYSLGYLGGGILFALNVLMILNPHLFGLDSVAEAVRLSFITVAAWWAMFSIPLLAFVKEPKVKKEQPALETVVAGLKQLCSTFRKIRQLRHIFLFLIGYWCYIDGVDTVVLMAVDYGLSLGFDQTVLIKALLVTQLIGFPSAIAFGKIGEKLGTKTGIFIGIGVYVLVTLWGAVMKAEIEFYALAIAVGLVQGGVQSLSRSFFGKMIPRESAAEFFGFYNMLGKFAAVIGPLLMGWTSMATGNARSSILVMIVLFLVGGTILYFVREPSTDNKN</sequence>
<feature type="transmembrane region" description="Helical" evidence="6">
    <location>
        <begin position="225"/>
        <end position="247"/>
    </location>
</feature>
<feature type="transmembrane region" description="Helical" evidence="6">
    <location>
        <begin position="7"/>
        <end position="26"/>
    </location>
</feature>
<feature type="transmembrane region" description="Helical" evidence="6">
    <location>
        <begin position="38"/>
        <end position="58"/>
    </location>
</feature>
<dbReference type="Proteomes" id="UP000777265">
    <property type="component" value="Unassembled WGS sequence"/>
</dbReference>
<reference evidence="7" key="1">
    <citation type="journal article" date="2020" name="Biotechnol. Biofuels">
        <title>New insights from the biogas microbiome by comprehensive genome-resolved metagenomics of nearly 1600 species originating from multiple anaerobic digesters.</title>
        <authorList>
            <person name="Campanaro S."/>
            <person name="Treu L."/>
            <person name="Rodriguez-R L.M."/>
            <person name="Kovalovszki A."/>
            <person name="Ziels R.M."/>
            <person name="Maus I."/>
            <person name="Zhu X."/>
            <person name="Kougias P.G."/>
            <person name="Basile A."/>
            <person name="Luo G."/>
            <person name="Schluter A."/>
            <person name="Konstantinidis K.T."/>
            <person name="Angelidaki I."/>
        </authorList>
    </citation>
    <scope>NUCLEOTIDE SEQUENCE</scope>
    <source>
        <strain evidence="7">AS06rmzACSIP_7</strain>
    </source>
</reference>
<dbReference type="InterPro" id="IPR020846">
    <property type="entry name" value="MFS_dom"/>
</dbReference>
<keyword evidence="5 6" id="KW-0472">Membrane</keyword>
<reference evidence="7" key="2">
    <citation type="submission" date="2020-01" db="EMBL/GenBank/DDBJ databases">
        <authorList>
            <person name="Campanaro S."/>
        </authorList>
    </citation>
    <scope>NUCLEOTIDE SEQUENCE</scope>
    <source>
        <strain evidence="7">AS06rmzACSIP_7</strain>
    </source>
</reference>
<feature type="transmembrane region" description="Helical" evidence="6">
    <location>
        <begin position="348"/>
        <end position="369"/>
    </location>
</feature>
<dbReference type="InterPro" id="IPR024671">
    <property type="entry name" value="Atg22-like"/>
</dbReference>
<feature type="transmembrane region" description="Helical" evidence="6">
    <location>
        <begin position="70"/>
        <end position="89"/>
    </location>
</feature>
<dbReference type="SUPFAM" id="SSF103473">
    <property type="entry name" value="MFS general substrate transporter"/>
    <property type="match status" value="1"/>
</dbReference>
<comment type="caution">
    <text evidence="7">The sequence shown here is derived from an EMBL/GenBank/DDBJ whole genome shotgun (WGS) entry which is preliminary data.</text>
</comment>
<organism evidence="7 8">
    <name type="scientific">Syntrophorhabdus aromaticivorans</name>
    <dbReference type="NCBI Taxonomy" id="328301"/>
    <lineage>
        <taxon>Bacteria</taxon>
        <taxon>Pseudomonadati</taxon>
        <taxon>Thermodesulfobacteriota</taxon>
        <taxon>Syntrophorhabdia</taxon>
        <taxon>Syntrophorhabdales</taxon>
        <taxon>Syntrophorhabdaceae</taxon>
        <taxon>Syntrophorhabdus</taxon>
    </lineage>
</organism>
<dbReference type="GO" id="GO:0012505">
    <property type="term" value="C:endomembrane system"/>
    <property type="evidence" value="ECO:0007669"/>
    <property type="project" value="UniProtKB-SubCell"/>
</dbReference>
<feature type="transmembrane region" description="Helical" evidence="6">
    <location>
        <begin position="133"/>
        <end position="155"/>
    </location>
</feature>
<dbReference type="EMBL" id="JAAYEE010000016">
    <property type="protein sequence ID" value="NLW34015.1"/>
    <property type="molecule type" value="Genomic_DNA"/>
</dbReference>
<dbReference type="Gene3D" id="1.20.1250.20">
    <property type="entry name" value="MFS general substrate transporter like domains"/>
    <property type="match status" value="2"/>
</dbReference>
<dbReference type="Pfam" id="PF11700">
    <property type="entry name" value="ATG22"/>
    <property type="match status" value="2"/>
</dbReference>
<evidence type="ECO:0000313" key="7">
    <source>
        <dbReference type="EMBL" id="NLW34015.1"/>
    </source>
</evidence>
<dbReference type="AlphaFoldDB" id="A0A351U6X7"/>
<evidence type="ECO:0000256" key="3">
    <source>
        <dbReference type="ARBA" id="ARBA00022692"/>
    </source>
</evidence>
<keyword evidence="4 6" id="KW-1133">Transmembrane helix</keyword>
<gene>
    <name evidence="7" type="ORF">GXY80_00835</name>
</gene>
<dbReference type="PROSITE" id="PS50850">
    <property type="entry name" value="MFS"/>
    <property type="match status" value="1"/>
</dbReference>
<dbReference type="CDD" id="cd17482">
    <property type="entry name" value="MFS_YxiO_like"/>
    <property type="match status" value="1"/>
</dbReference>
<feature type="transmembrane region" description="Helical" evidence="6">
    <location>
        <begin position="290"/>
        <end position="308"/>
    </location>
</feature>
<feature type="transmembrane region" description="Helical" evidence="6">
    <location>
        <begin position="259"/>
        <end position="278"/>
    </location>
</feature>
<evidence type="ECO:0000256" key="1">
    <source>
        <dbReference type="ARBA" id="ARBA00004127"/>
    </source>
</evidence>
<comment type="subcellular location">
    <subcellularLocation>
        <location evidence="1">Endomembrane system</location>
        <topology evidence="1">Multi-pass membrane protein</topology>
    </subcellularLocation>
</comment>
<dbReference type="PANTHER" id="PTHR23519">
    <property type="entry name" value="AUTOPHAGY-RELATED PROTEIN 22"/>
    <property type="match status" value="1"/>
</dbReference>
<name>A0A351U6X7_9BACT</name>
<protein>
    <submittedName>
        <fullName evidence="7">MFS transporter</fullName>
    </submittedName>
</protein>
<feature type="transmembrane region" description="Helical" evidence="6">
    <location>
        <begin position="314"/>
        <end position="336"/>
    </location>
</feature>
<evidence type="ECO:0000256" key="2">
    <source>
        <dbReference type="ARBA" id="ARBA00022448"/>
    </source>
</evidence>
<feature type="transmembrane region" description="Helical" evidence="6">
    <location>
        <begin position="167"/>
        <end position="190"/>
    </location>
</feature>